<gene>
    <name evidence="1" type="primary">ATP8</name>
</gene>
<proteinExistence type="predicted"/>
<accession>A0A0M6X5D2</accession>
<protein>
    <submittedName>
        <fullName evidence="1">ATP synthase F0 subunit 8</fullName>
    </submittedName>
</protein>
<reference evidence="1" key="1">
    <citation type="submission" date="2015-07" db="EMBL/GenBank/DDBJ databases">
        <title>Historical biogeography and phylogeny of an anchialine cave shrimp (Typhlatya: Decapoda: Atydae) based on mitochondrial and nuclear data.</title>
        <authorList>
            <person name="Jaume D."/>
            <person name="Alvarez F."/>
            <person name="Pons J."/>
            <person name="Iliffe T.M."/>
            <person name="Juan C."/>
            <person name="Botello B."/>
        </authorList>
    </citation>
    <scope>NUCLEOTIDE SEQUENCE</scope>
    <source>
        <tissue evidence="1">Adult</tissue>
    </source>
</reference>
<dbReference type="AlphaFoldDB" id="A0A0M6X5D2"/>
<organism evidence="1">
    <name type="scientific">Pseudoniphargus sorbasiensis</name>
    <dbReference type="NCBI Taxonomy" id="1688788"/>
    <lineage>
        <taxon>Eukaryota</taxon>
        <taxon>Metazoa</taxon>
        <taxon>Ecdysozoa</taxon>
        <taxon>Arthropoda</taxon>
        <taxon>Crustacea</taxon>
        <taxon>Multicrustacea</taxon>
        <taxon>Malacostraca</taxon>
        <taxon>Eumalacostraca</taxon>
        <taxon>Peracarida</taxon>
        <taxon>Amphipoda</taxon>
        <taxon>Senticaudata</taxon>
        <taxon>Gammarida</taxon>
        <taxon>Crangonyctidira</taxon>
        <taxon>Allocrangonyctoidea</taxon>
        <taxon>Allocrangonyctidae</taxon>
        <taxon>Pseudoniphargus</taxon>
    </lineage>
</organism>
<evidence type="ECO:0000313" key="1">
    <source>
        <dbReference type="EMBL" id="CTP93688.1"/>
    </source>
</evidence>
<name>A0A0M6X5D2_9CRUS</name>
<geneLocation type="mitochondrion" evidence="1"/>
<sequence length="52" mass="6209">MPQMAPIMWLNFLVLLVLLVYILMSFLFFLRVSSASNTTMMHNTHPKLHWSW</sequence>
<keyword evidence="1" id="KW-0496">Mitochondrion</keyword>
<dbReference type="EMBL" id="LN871175">
    <property type="protein sequence ID" value="CTP93688.1"/>
    <property type="molecule type" value="Genomic_DNA"/>
</dbReference>
<reference evidence="1" key="2">
    <citation type="submission" date="2015-07" db="EMBL/GenBank/DDBJ databases">
        <title>Mitochondrial genome rearrangements at low taxonomic levels: three distinct mitogenome gene orders in the genus Pseudoniphargus (Crustacea: Amphipoda).</title>
        <authorList>
            <person name="Stokkan M."/>
            <person name="Jurado-Rivera J.A."/>
            <person name="Juan C."/>
            <person name="Jaume D."/>
            <person name="Pons J."/>
        </authorList>
    </citation>
    <scope>NUCLEOTIDE SEQUENCE</scope>
    <source>
        <tissue evidence="1">Adult</tissue>
    </source>
</reference>